<feature type="compositionally biased region" description="Low complexity" evidence="1">
    <location>
        <begin position="802"/>
        <end position="818"/>
    </location>
</feature>
<dbReference type="Proteomes" id="UP000245783">
    <property type="component" value="Unassembled WGS sequence"/>
</dbReference>
<feature type="region of interest" description="Disordered" evidence="1">
    <location>
        <begin position="273"/>
        <end position="295"/>
    </location>
</feature>
<feature type="compositionally biased region" description="Basic and acidic residues" evidence="1">
    <location>
        <begin position="884"/>
        <end position="894"/>
    </location>
</feature>
<feature type="region of interest" description="Disordered" evidence="1">
    <location>
        <begin position="869"/>
        <end position="937"/>
    </location>
</feature>
<organism evidence="3 4">
    <name type="scientific">Ceraceosorus guamensis</name>
    <dbReference type="NCBI Taxonomy" id="1522189"/>
    <lineage>
        <taxon>Eukaryota</taxon>
        <taxon>Fungi</taxon>
        <taxon>Dikarya</taxon>
        <taxon>Basidiomycota</taxon>
        <taxon>Ustilaginomycotina</taxon>
        <taxon>Exobasidiomycetes</taxon>
        <taxon>Ceraceosorales</taxon>
        <taxon>Ceraceosoraceae</taxon>
        <taxon>Ceraceosorus</taxon>
    </lineage>
</organism>
<feature type="compositionally biased region" description="Basic and acidic residues" evidence="1">
    <location>
        <begin position="690"/>
        <end position="699"/>
    </location>
</feature>
<feature type="compositionally biased region" description="Acidic residues" evidence="1">
    <location>
        <begin position="872"/>
        <end position="883"/>
    </location>
</feature>
<reference evidence="3 4" key="1">
    <citation type="journal article" date="2018" name="Mol. Biol. Evol.">
        <title>Broad Genomic Sampling Reveals a Smut Pathogenic Ancestry of the Fungal Clade Ustilaginomycotina.</title>
        <authorList>
            <person name="Kijpornyongpan T."/>
            <person name="Mondo S.J."/>
            <person name="Barry K."/>
            <person name="Sandor L."/>
            <person name="Lee J."/>
            <person name="Lipzen A."/>
            <person name="Pangilinan J."/>
            <person name="LaButti K."/>
            <person name="Hainaut M."/>
            <person name="Henrissat B."/>
            <person name="Grigoriev I.V."/>
            <person name="Spatafora J.W."/>
            <person name="Aime M.C."/>
        </authorList>
    </citation>
    <scope>NUCLEOTIDE SEQUENCE [LARGE SCALE GENOMIC DNA]</scope>
    <source>
        <strain evidence="3 4">MCA 4658</strain>
    </source>
</reference>
<gene>
    <name evidence="3" type="ORF">IE81DRAFT_369343</name>
</gene>
<feature type="region of interest" description="Disordered" evidence="1">
    <location>
        <begin position="63"/>
        <end position="116"/>
    </location>
</feature>
<feature type="compositionally biased region" description="Low complexity" evidence="1">
    <location>
        <begin position="98"/>
        <end position="108"/>
    </location>
</feature>
<sequence>MSFVRLGTPLSLKPSSSSSGTASSSSTAYKPAWEQEVLDEQGRRRFHGAFTGGYSAGYFNTVGSKEGWVPSSFISRRRSHRRDDNDAEHDDDDDDDGAAAAAGSAAAGSDKRRRLNAQSRGAAAAAAAAAAGANGRAGAGAVQRVEDFMDEEDRQSMSLGVAALQTQRRDAYRYDPLLGALGGPVSTPSHAPSHQTGMAEQADPISVRTFSKGQELLERMGWKRGTGLGPRISLSRYLELLRLSSSPSSAASKDAAAADAVALLSKGEEESIKKHGALPPDMPLVTPESQRGGASVDRMDRKVGLGYDDGRAGGAGAGAGGGAGVAGPSRARDMQEALRLARQEQAQSGIRGAFGVGALEDEEGDEGEAYASGMDLLRQRVDFEKWEAGLRGAKSANGELAMREGLKRGDESRAERADQSNKQESRRGKLGEDERDERRWQDGRVLPKGFLVGDKLGGEEEEWYAPPEVPPGWTPDPQSVWGAEKEKDGPQGSASASALQARDRAKMLGEAPMPGPPPSILNYLSAKDRERLEASKATAQGRNATANAGAPSAVKVDVPRTEQGVALAALKGGYQPFPEDLQKQQRYERYLQAQAGVDVEGESAHGDTIASTCLAAHAGHAEQANQELREFQKSANIFRPMSSAMSSRFIGSSSSSSLSGPSAQRSVDAAQAGDVQPLRPGLYQPTPKSASERAKKDARLPAPSADSGSGSQSDTADSGSSTLTPAQQAAKKRMFGALTRRTRKWKVERLLCKRLGVPAPGHVEEDEEEEEAEDVAVKKHAKTTDSGSTWHAHKASIEALARARAWESSAGASAGSSDASKRGDSGAAAEEQKEAKDDDLNTVGVGEDQRQMKELDFVRPALDIFKAVFASDESDEEEEEEEEERKGARDKLLVDARSSSGSKAAASGRDEEEMARGESLAEHSDGPLAPTSSSIAGDIAKTTIRASLSSAPGKVLFRRPPPAAEGQKEEKKTKRKERGGKKERAKGMLLTFDLDEE</sequence>
<feature type="compositionally biased region" description="Basic and acidic residues" evidence="1">
    <location>
        <begin position="914"/>
        <end position="925"/>
    </location>
</feature>
<evidence type="ECO:0000256" key="1">
    <source>
        <dbReference type="SAM" id="MobiDB-lite"/>
    </source>
</evidence>
<dbReference type="GO" id="GO:0006397">
    <property type="term" value="P:mRNA processing"/>
    <property type="evidence" value="ECO:0007669"/>
    <property type="project" value="InterPro"/>
</dbReference>
<dbReference type="AlphaFoldDB" id="A0A316VRU0"/>
<protein>
    <recommendedName>
        <fullName evidence="2">G-patch domain-containing protein</fullName>
    </recommendedName>
</protein>
<dbReference type="EMBL" id="KZ819493">
    <property type="protein sequence ID" value="PWN39123.1"/>
    <property type="molecule type" value="Genomic_DNA"/>
</dbReference>
<evidence type="ECO:0000313" key="3">
    <source>
        <dbReference type="EMBL" id="PWN39123.1"/>
    </source>
</evidence>
<feature type="region of interest" description="Disordered" evidence="1">
    <location>
        <begin position="645"/>
        <end position="856"/>
    </location>
</feature>
<feature type="compositionally biased region" description="Basic and acidic residues" evidence="1">
    <location>
        <begin position="847"/>
        <end position="856"/>
    </location>
</feature>
<feature type="region of interest" description="Disordered" evidence="1">
    <location>
        <begin position="950"/>
        <end position="997"/>
    </location>
</feature>
<dbReference type="PANTHER" id="PTHR13384:SF19">
    <property type="entry name" value="G PATCH DOMAIN-CONTAINING PROTEIN 1"/>
    <property type="match status" value="1"/>
</dbReference>
<dbReference type="OrthoDB" id="20507at2759"/>
<dbReference type="InterPro" id="IPR000467">
    <property type="entry name" value="G_patch_dom"/>
</dbReference>
<dbReference type="InParanoid" id="A0A316VRU0"/>
<feature type="region of interest" description="Disordered" evidence="1">
    <location>
        <begin position="1"/>
        <end position="35"/>
    </location>
</feature>
<dbReference type="STRING" id="1522189.A0A316VRU0"/>
<feature type="compositionally biased region" description="Basic residues" evidence="1">
    <location>
        <begin position="730"/>
        <end position="744"/>
    </location>
</feature>
<evidence type="ECO:0000259" key="2">
    <source>
        <dbReference type="PROSITE" id="PS50174"/>
    </source>
</evidence>
<keyword evidence="4" id="KW-1185">Reference proteome</keyword>
<feature type="domain" description="G-patch" evidence="2">
    <location>
        <begin position="209"/>
        <end position="229"/>
    </location>
</feature>
<feature type="compositionally biased region" description="Acidic residues" evidence="1">
    <location>
        <begin position="85"/>
        <end position="97"/>
    </location>
</feature>
<dbReference type="Pfam" id="PF26093">
    <property type="entry name" value="HTH_TGH"/>
    <property type="match status" value="1"/>
</dbReference>
<dbReference type="Pfam" id="PF01585">
    <property type="entry name" value="G-patch"/>
    <property type="match status" value="1"/>
</dbReference>
<feature type="compositionally biased region" description="Basic and acidic residues" evidence="1">
    <location>
        <begin position="401"/>
        <end position="442"/>
    </location>
</feature>
<dbReference type="InterPro" id="IPR011666">
    <property type="entry name" value="DUF1604"/>
</dbReference>
<dbReference type="GO" id="GO:0005634">
    <property type="term" value="C:nucleus"/>
    <property type="evidence" value="ECO:0007669"/>
    <property type="project" value="TreeGrafter"/>
</dbReference>
<feature type="compositionally biased region" description="Polar residues" evidence="1">
    <location>
        <begin position="537"/>
        <end position="546"/>
    </location>
</feature>
<feature type="compositionally biased region" description="Polar residues" evidence="1">
    <location>
        <begin position="706"/>
        <end position="727"/>
    </location>
</feature>
<feature type="compositionally biased region" description="Low complexity" evidence="1">
    <location>
        <begin position="896"/>
        <end position="907"/>
    </location>
</feature>
<dbReference type="GeneID" id="37039102"/>
<name>A0A316VRU0_9BASI</name>
<accession>A0A316VRU0</accession>
<feature type="compositionally biased region" description="Basic and acidic residues" evidence="1">
    <location>
        <begin position="819"/>
        <end position="839"/>
    </location>
</feature>
<dbReference type="PROSITE" id="PS50174">
    <property type="entry name" value="G_PATCH"/>
    <property type="match status" value="1"/>
</dbReference>
<feature type="compositionally biased region" description="Low complexity" evidence="1">
    <location>
        <begin position="1"/>
        <end position="28"/>
    </location>
</feature>
<dbReference type="RefSeq" id="XP_025366283.1">
    <property type="nucleotide sequence ID" value="XM_025517232.1"/>
</dbReference>
<dbReference type="PANTHER" id="PTHR13384">
    <property type="entry name" value="G PATCH DOMAIN-CONTAINING PROTEIN 1"/>
    <property type="match status" value="1"/>
</dbReference>
<evidence type="ECO:0000313" key="4">
    <source>
        <dbReference type="Proteomes" id="UP000245783"/>
    </source>
</evidence>
<feature type="compositionally biased region" description="Acidic residues" evidence="1">
    <location>
        <begin position="764"/>
        <end position="774"/>
    </location>
</feature>
<feature type="region of interest" description="Disordered" evidence="1">
    <location>
        <begin position="392"/>
        <end position="555"/>
    </location>
</feature>
<feature type="compositionally biased region" description="Low complexity" evidence="1">
    <location>
        <begin position="645"/>
        <end position="666"/>
    </location>
</feature>
<proteinExistence type="predicted"/>
<dbReference type="GO" id="GO:0003723">
    <property type="term" value="F:RNA binding"/>
    <property type="evidence" value="ECO:0007669"/>
    <property type="project" value="TreeGrafter"/>
</dbReference>
<dbReference type="Pfam" id="PF07713">
    <property type="entry name" value="DUF1604"/>
    <property type="match status" value="1"/>
</dbReference>